<protein>
    <submittedName>
        <fullName evidence="1">Unannotated protein</fullName>
    </submittedName>
</protein>
<evidence type="ECO:0000313" key="1">
    <source>
        <dbReference type="EMBL" id="CAB4542699.1"/>
    </source>
</evidence>
<reference evidence="1" key="1">
    <citation type="submission" date="2020-05" db="EMBL/GenBank/DDBJ databases">
        <authorList>
            <person name="Chiriac C."/>
            <person name="Salcher M."/>
            <person name="Ghai R."/>
            <person name="Kavagutti S V."/>
        </authorList>
    </citation>
    <scope>NUCLEOTIDE SEQUENCE</scope>
</reference>
<gene>
    <name evidence="1" type="ORF">UFOPK1433_00599</name>
</gene>
<dbReference type="EMBL" id="CAEZSN010000056">
    <property type="protein sequence ID" value="CAB4542699.1"/>
    <property type="molecule type" value="Genomic_DNA"/>
</dbReference>
<organism evidence="1">
    <name type="scientific">freshwater metagenome</name>
    <dbReference type="NCBI Taxonomy" id="449393"/>
    <lineage>
        <taxon>unclassified sequences</taxon>
        <taxon>metagenomes</taxon>
        <taxon>ecological metagenomes</taxon>
    </lineage>
</organism>
<sequence>MVAANQKVKTPQILRGFRALEGRQSISYLTFAEVFAVDELLPTEFTAVTRTVK</sequence>
<accession>A0A6J6BWS2</accession>
<name>A0A6J6BWS2_9ZZZZ</name>
<dbReference type="AlphaFoldDB" id="A0A6J6BWS2"/>
<proteinExistence type="predicted"/>